<keyword evidence="3 8" id="KW-0436">Ligase</keyword>
<feature type="active site" description="Proton donor" evidence="8">
    <location>
        <position position="37"/>
    </location>
</feature>
<dbReference type="GO" id="GO:0004592">
    <property type="term" value="F:pantoate-beta-alanine ligase activity"/>
    <property type="evidence" value="ECO:0007669"/>
    <property type="project" value="UniProtKB-UniRule"/>
</dbReference>
<feature type="binding site" evidence="8">
    <location>
        <position position="157"/>
    </location>
    <ligand>
        <name>(R)-pantoate</name>
        <dbReference type="ChEBI" id="CHEBI:15980"/>
    </ligand>
</feature>
<keyword evidence="8" id="KW-0963">Cytoplasm</keyword>
<dbReference type="Gene3D" id="3.30.1300.10">
    <property type="entry name" value="Pantoate-beta-alanine ligase, C-terminal domain"/>
    <property type="match status" value="1"/>
</dbReference>
<protein>
    <recommendedName>
        <fullName evidence="8">Pantothenate synthetase</fullName>
        <shortName evidence="8">PS</shortName>
        <ecNumber evidence="8">6.3.2.1</ecNumber>
    </recommendedName>
    <alternativeName>
        <fullName evidence="8">Pantoate--beta-alanine ligase</fullName>
    </alternativeName>
    <alternativeName>
        <fullName evidence="8">Pantoate-activating enzyme</fullName>
    </alternativeName>
</protein>
<feature type="binding site" evidence="8">
    <location>
        <begin position="188"/>
        <end position="191"/>
    </location>
    <ligand>
        <name>ATP</name>
        <dbReference type="ChEBI" id="CHEBI:30616"/>
    </ligand>
</feature>
<dbReference type="Pfam" id="PF02569">
    <property type="entry name" value="Pantoate_ligase"/>
    <property type="match status" value="1"/>
</dbReference>
<feature type="binding site" evidence="8">
    <location>
        <position position="180"/>
    </location>
    <ligand>
        <name>ATP</name>
        <dbReference type="ChEBI" id="CHEBI:30616"/>
    </ligand>
</feature>
<proteinExistence type="inferred from homology"/>
<keyword evidence="6 8" id="KW-0067">ATP-binding</keyword>
<dbReference type="GO" id="GO:0015940">
    <property type="term" value="P:pantothenate biosynthetic process"/>
    <property type="evidence" value="ECO:0007669"/>
    <property type="project" value="UniProtKB-UniRule"/>
</dbReference>
<dbReference type="Gene3D" id="3.40.50.620">
    <property type="entry name" value="HUPs"/>
    <property type="match status" value="1"/>
</dbReference>
<dbReference type="GO" id="GO:0005524">
    <property type="term" value="F:ATP binding"/>
    <property type="evidence" value="ECO:0007669"/>
    <property type="project" value="UniProtKB-KW"/>
</dbReference>
<feature type="binding site" evidence="8">
    <location>
        <position position="65"/>
    </location>
    <ligand>
        <name>beta-alanine</name>
        <dbReference type="ChEBI" id="CHEBI:57966"/>
    </ligand>
</feature>
<comment type="caution">
    <text evidence="9">The sequence shown here is derived from an EMBL/GenBank/DDBJ whole genome shotgun (WGS) entry which is preliminary data.</text>
</comment>
<keyword evidence="5 8" id="KW-0547">Nucleotide-binding</keyword>
<comment type="similarity">
    <text evidence="2 8">Belongs to the pantothenate synthetase family.</text>
</comment>
<reference evidence="9 10" key="1">
    <citation type="submission" date="2018-03" db="EMBL/GenBank/DDBJ databases">
        <title>Draft Genome Sequences of the Obligatory Marine Myxobacteria Enhygromyxa salina SWB005.</title>
        <authorList>
            <person name="Poehlein A."/>
            <person name="Moghaddam J.A."/>
            <person name="Harms H."/>
            <person name="Alanjari M."/>
            <person name="Koenig G.M."/>
            <person name="Daniel R."/>
            <person name="Schaeberle T.F."/>
        </authorList>
    </citation>
    <scope>NUCLEOTIDE SEQUENCE [LARGE SCALE GENOMIC DNA]</scope>
    <source>
        <strain evidence="9 10">SWB005</strain>
    </source>
</reference>
<evidence type="ECO:0000313" key="10">
    <source>
        <dbReference type="Proteomes" id="UP000237968"/>
    </source>
</evidence>
<evidence type="ECO:0000256" key="8">
    <source>
        <dbReference type="HAMAP-Rule" id="MF_00158"/>
    </source>
</evidence>
<evidence type="ECO:0000256" key="7">
    <source>
        <dbReference type="ARBA" id="ARBA00048258"/>
    </source>
</evidence>
<comment type="subcellular location">
    <subcellularLocation>
        <location evidence="8">Cytoplasm</location>
    </subcellularLocation>
</comment>
<keyword evidence="4 8" id="KW-0566">Pantothenate biosynthesis</keyword>
<evidence type="ECO:0000256" key="6">
    <source>
        <dbReference type="ARBA" id="ARBA00022840"/>
    </source>
</evidence>
<dbReference type="AlphaFoldDB" id="A0A2S9Y7Q9"/>
<dbReference type="UniPathway" id="UPA00028">
    <property type="reaction ID" value="UER00005"/>
</dbReference>
<accession>A0A2S9Y7Q9</accession>
<sequence length="281" mass="30578">MLVLRSVSELCEWRTELATQGRSVALVPTMGYLHDGHLALMREGRRRIPPARGELAISIFVNPTQFNDPADLRSYPRDEAGDLARAESVGVDVAFVPDDGQLYAPAASTFVEVGGLDEHLCGATRPGHFRGVCTIVAKLWQLFQPSVGLFGQKDYQQLAIVQRMHRDLFWSGEVVGVATVREPDGLALSSRNARLGPSARAAAVAIPRFLDRVRERHAAGQREAASLIAGAEQALAPGRIHYVSVVDAEQLQPVEQVDRPTLVAVAVFFDGVRLIDNVLLG</sequence>
<dbReference type="PANTHER" id="PTHR21299:SF1">
    <property type="entry name" value="PANTOATE--BETA-ALANINE LIGASE"/>
    <property type="match status" value="1"/>
</dbReference>
<dbReference type="GO" id="GO:0005829">
    <property type="term" value="C:cytosol"/>
    <property type="evidence" value="ECO:0007669"/>
    <property type="project" value="TreeGrafter"/>
</dbReference>
<feature type="binding site" evidence="8">
    <location>
        <position position="65"/>
    </location>
    <ligand>
        <name>(R)-pantoate</name>
        <dbReference type="ChEBI" id="CHEBI:15980"/>
    </ligand>
</feature>
<keyword evidence="10" id="KW-1185">Reference proteome</keyword>
<comment type="catalytic activity">
    <reaction evidence="7 8">
        <text>(R)-pantoate + beta-alanine + ATP = (R)-pantothenate + AMP + diphosphate + H(+)</text>
        <dbReference type="Rhea" id="RHEA:10912"/>
        <dbReference type="ChEBI" id="CHEBI:15378"/>
        <dbReference type="ChEBI" id="CHEBI:15980"/>
        <dbReference type="ChEBI" id="CHEBI:29032"/>
        <dbReference type="ChEBI" id="CHEBI:30616"/>
        <dbReference type="ChEBI" id="CHEBI:33019"/>
        <dbReference type="ChEBI" id="CHEBI:57966"/>
        <dbReference type="ChEBI" id="CHEBI:456215"/>
        <dbReference type="EC" id="6.3.2.1"/>
    </reaction>
</comment>
<dbReference type="OrthoDB" id="9773087at2"/>
<dbReference type="InterPro" id="IPR003721">
    <property type="entry name" value="Pantoate_ligase"/>
</dbReference>
<name>A0A2S9Y7Q9_9BACT</name>
<evidence type="ECO:0000313" key="9">
    <source>
        <dbReference type="EMBL" id="PRQ01061.1"/>
    </source>
</evidence>
<dbReference type="PANTHER" id="PTHR21299">
    <property type="entry name" value="CYTIDYLATE KINASE/PANTOATE-BETA-ALANINE LIGASE"/>
    <property type="match status" value="1"/>
</dbReference>
<dbReference type="InterPro" id="IPR042176">
    <property type="entry name" value="Pantoate_ligase_C"/>
</dbReference>
<feature type="binding site" evidence="8">
    <location>
        <begin position="30"/>
        <end position="37"/>
    </location>
    <ligand>
        <name>ATP</name>
        <dbReference type="ChEBI" id="CHEBI:30616"/>
    </ligand>
</feature>
<evidence type="ECO:0000256" key="2">
    <source>
        <dbReference type="ARBA" id="ARBA00009256"/>
    </source>
</evidence>
<dbReference type="InterPro" id="IPR014729">
    <property type="entry name" value="Rossmann-like_a/b/a_fold"/>
</dbReference>
<comment type="miscellaneous">
    <text evidence="8">The reaction proceeds by a bi uni uni bi ping pong mechanism.</text>
</comment>
<dbReference type="NCBIfam" id="TIGR00018">
    <property type="entry name" value="panC"/>
    <property type="match status" value="1"/>
</dbReference>
<dbReference type="CDD" id="cd00560">
    <property type="entry name" value="PanC"/>
    <property type="match status" value="1"/>
</dbReference>
<comment type="subunit">
    <text evidence="8">Homodimer.</text>
</comment>
<evidence type="ECO:0000256" key="4">
    <source>
        <dbReference type="ARBA" id="ARBA00022655"/>
    </source>
</evidence>
<dbReference type="RefSeq" id="WP_106392130.1">
    <property type="nucleotide sequence ID" value="NZ_PVNK01000136.1"/>
</dbReference>
<evidence type="ECO:0000256" key="3">
    <source>
        <dbReference type="ARBA" id="ARBA00022598"/>
    </source>
</evidence>
<gene>
    <name evidence="8 9" type="primary">panC</name>
    <name evidence="9" type="ORF">ENSA5_27430</name>
</gene>
<dbReference type="EMBL" id="PVNK01000136">
    <property type="protein sequence ID" value="PRQ01061.1"/>
    <property type="molecule type" value="Genomic_DNA"/>
</dbReference>
<evidence type="ECO:0000256" key="1">
    <source>
        <dbReference type="ARBA" id="ARBA00004990"/>
    </source>
</evidence>
<dbReference type="SUPFAM" id="SSF52374">
    <property type="entry name" value="Nucleotidylyl transferase"/>
    <property type="match status" value="1"/>
</dbReference>
<dbReference type="HAMAP" id="MF_00158">
    <property type="entry name" value="PanC"/>
    <property type="match status" value="1"/>
</dbReference>
<evidence type="ECO:0000256" key="5">
    <source>
        <dbReference type="ARBA" id="ARBA00022741"/>
    </source>
</evidence>
<comment type="pathway">
    <text evidence="1 8">Cofactor biosynthesis; (R)-pantothenate biosynthesis; (R)-pantothenate from (R)-pantoate and beta-alanine: step 1/1.</text>
</comment>
<dbReference type="EC" id="6.3.2.1" evidence="8"/>
<organism evidence="9 10">
    <name type="scientific">Enhygromyxa salina</name>
    <dbReference type="NCBI Taxonomy" id="215803"/>
    <lineage>
        <taxon>Bacteria</taxon>
        <taxon>Pseudomonadati</taxon>
        <taxon>Myxococcota</taxon>
        <taxon>Polyangia</taxon>
        <taxon>Nannocystales</taxon>
        <taxon>Nannocystaceae</taxon>
        <taxon>Enhygromyxa</taxon>
    </lineage>
</organism>
<dbReference type="Proteomes" id="UP000237968">
    <property type="component" value="Unassembled WGS sequence"/>
</dbReference>
<comment type="function">
    <text evidence="8">Catalyzes the condensation of pantoate with beta-alanine in an ATP-dependent reaction via a pantoyl-adenylate intermediate.</text>
</comment>
<feature type="binding site" evidence="8">
    <location>
        <begin position="151"/>
        <end position="154"/>
    </location>
    <ligand>
        <name>ATP</name>
        <dbReference type="ChEBI" id="CHEBI:30616"/>
    </ligand>
</feature>